<sequence>MPLKTFRRKLRLSKLDSFLFLFLENFEPNITFALRIENRKGVYIQSQLACFSGCFWVSVAQFRCLSASRVSTLSCFLQLIGSPNSCLQLRYDDTNHWCLSCIWPQLYLFSLTWMGFTFVANISKLGHFTLKLIIPFLLKYQRFGHTGSTSYYGTTLS</sequence>
<dbReference type="EMBL" id="JACASE010000003">
    <property type="protein sequence ID" value="KAF6485399.1"/>
    <property type="molecule type" value="Genomic_DNA"/>
</dbReference>
<evidence type="ECO:0000313" key="1">
    <source>
        <dbReference type="EMBL" id="KAF6485399.1"/>
    </source>
</evidence>
<organism evidence="1 2">
    <name type="scientific">Rousettus aegyptiacus</name>
    <name type="common">Egyptian fruit bat</name>
    <name type="synonym">Pteropus aegyptiacus</name>
    <dbReference type="NCBI Taxonomy" id="9407"/>
    <lineage>
        <taxon>Eukaryota</taxon>
        <taxon>Metazoa</taxon>
        <taxon>Chordata</taxon>
        <taxon>Craniata</taxon>
        <taxon>Vertebrata</taxon>
        <taxon>Euteleostomi</taxon>
        <taxon>Mammalia</taxon>
        <taxon>Eutheria</taxon>
        <taxon>Laurasiatheria</taxon>
        <taxon>Chiroptera</taxon>
        <taxon>Yinpterochiroptera</taxon>
        <taxon>Pteropodoidea</taxon>
        <taxon>Pteropodidae</taxon>
        <taxon>Rousettinae</taxon>
        <taxon>Rousettus</taxon>
    </lineage>
</organism>
<accession>A0A7J8IMM9</accession>
<reference evidence="1 2" key="1">
    <citation type="journal article" date="2020" name="Nature">
        <title>Six reference-quality genomes reveal evolution of bat adaptations.</title>
        <authorList>
            <person name="Jebb D."/>
            <person name="Huang Z."/>
            <person name="Pippel M."/>
            <person name="Hughes G.M."/>
            <person name="Lavrichenko K."/>
            <person name="Devanna P."/>
            <person name="Winkler S."/>
            <person name="Jermiin L.S."/>
            <person name="Skirmuntt E.C."/>
            <person name="Katzourakis A."/>
            <person name="Burkitt-Gray L."/>
            <person name="Ray D.A."/>
            <person name="Sullivan K.A.M."/>
            <person name="Roscito J.G."/>
            <person name="Kirilenko B.M."/>
            <person name="Davalos L.M."/>
            <person name="Corthals A.P."/>
            <person name="Power M.L."/>
            <person name="Jones G."/>
            <person name="Ransome R.D."/>
            <person name="Dechmann D.K.N."/>
            <person name="Locatelli A.G."/>
            <person name="Puechmaille S.J."/>
            <person name="Fedrigo O."/>
            <person name="Jarvis E.D."/>
            <person name="Hiller M."/>
            <person name="Vernes S.C."/>
            <person name="Myers E.W."/>
            <person name="Teeling E.C."/>
        </authorList>
    </citation>
    <scope>NUCLEOTIDE SEQUENCE [LARGE SCALE GENOMIC DNA]</scope>
    <source>
        <strain evidence="1">MRouAeg1</strain>
        <tissue evidence="1">Muscle</tissue>
    </source>
</reference>
<evidence type="ECO:0000313" key="2">
    <source>
        <dbReference type="Proteomes" id="UP000593571"/>
    </source>
</evidence>
<proteinExistence type="predicted"/>
<protein>
    <submittedName>
        <fullName evidence="1">Uncharacterized protein</fullName>
    </submittedName>
</protein>
<keyword evidence="2" id="KW-1185">Reference proteome</keyword>
<comment type="caution">
    <text evidence="1">The sequence shown here is derived from an EMBL/GenBank/DDBJ whole genome shotgun (WGS) entry which is preliminary data.</text>
</comment>
<gene>
    <name evidence="1" type="ORF">HJG63_010616</name>
</gene>
<dbReference type="AlphaFoldDB" id="A0A7J8IMM9"/>
<dbReference type="Proteomes" id="UP000593571">
    <property type="component" value="Unassembled WGS sequence"/>
</dbReference>
<name>A0A7J8IMM9_ROUAE</name>